<gene>
    <name evidence="3" type="ORF">NBRC116591_21350</name>
</gene>
<dbReference type="Proteomes" id="UP001465153">
    <property type="component" value="Unassembled WGS sequence"/>
</dbReference>
<dbReference type="InterPro" id="IPR038296">
    <property type="entry name" value="ParD_sf"/>
</dbReference>
<dbReference type="Pfam" id="PF09386">
    <property type="entry name" value="ParD"/>
    <property type="match status" value="1"/>
</dbReference>
<reference evidence="3 4" key="1">
    <citation type="submission" date="2024-04" db="EMBL/GenBank/DDBJ databases">
        <title>Draft genome sequence of Sessilibacter corallicola NBRC 116591.</title>
        <authorList>
            <person name="Miyakawa T."/>
            <person name="Kusuya Y."/>
            <person name="Miura T."/>
        </authorList>
    </citation>
    <scope>NUCLEOTIDE SEQUENCE [LARGE SCALE GENOMIC DNA]</scope>
    <source>
        <strain evidence="3 4">KU-00831-HH</strain>
    </source>
</reference>
<dbReference type="Gene3D" id="6.10.180.10">
    <property type="entry name" value="Antitoxin ParD"/>
    <property type="match status" value="1"/>
</dbReference>
<keyword evidence="2" id="KW-1277">Toxin-antitoxin system</keyword>
<proteinExistence type="predicted"/>
<dbReference type="InterPro" id="IPR022789">
    <property type="entry name" value="ParD"/>
</dbReference>
<keyword evidence="4" id="KW-1185">Reference proteome</keyword>
<protein>
    <recommendedName>
        <fullName evidence="1">Antitoxin ParD</fullName>
    </recommendedName>
</protein>
<evidence type="ECO:0000256" key="1">
    <source>
        <dbReference type="ARBA" id="ARBA00017940"/>
    </source>
</evidence>
<organism evidence="3 4">
    <name type="scientific">Sessilibacter corallicola</name>
    <dbReference type="NCBI Taxonomy" id="2904075"/>
    <lineage>
        <taxon>Bacteria</taxon>
        <taxon>Pseudomonadati</taxon>
        <taxon>Pseudomonadota</taxon>
        <taxon>Gammaproteobacteria</taxon>
        <taxon>Cellvibrionales</taxon>
        <taxon>Cellvibrionaceae</taxon>
        <taxon>Sessilibacter</taxon>
    </lineage>
</organism>
<dbReference type="SUPFAM" id="SSF47598">
    <property type="entry name" value="Ribbon-helix-helix"/>
    <property type="match status" value="1"/>
</dbReference>
<dbReference type="EMBL" id="BAABWN010000006">
    <property type="protein sequence ID" value="GAA6168324.1"/>
    <property type="molecule type" value="Genomic_DNA"/>
</dbReference>
<accession>A0ABQ0A9K9</accession>
<dbReference type="InterPro" id="IPR010985">
    <property type="entry name" value="Ribbon_hlx_hlx"/>
</dbReference>
<sequence length="83" mass="9549">MRLSIEISPEEHQRLKAAAALQGKSIKDYVLERTLPRKDENQALKELESFLKPRIDAALSGERSTQSIDEIFDEVEHQDRDIT</sequence>
<comment type="caution">
    <text evidence="3">The sequence shown here is derived from an EMBL/GenBank/DDBJ whole genome shotgun (WGS) entry which is preliminary data.</text>
</comment>
<evidence type="ECO:0000313" key="3">
    <source>
        <dbReference type="EMBL" id="GAA6168324.1"/>
    </source>
</evidence>
<evidence type="ECO:0000313" key="4">
    <source>
        <dbReference type="Proteomes" id="UP001465153"/>
    </source>
</evidence>
<name>A0ABQ0A9K9_9GAMM</name>
<dbReference type="RefSeq" id="WP_353302993.1">
    <property type="nucleotide sequence ID" value="NZ_BAABWN010000006.1"/>
</dbReference>
<evidence type="ECO:0000256" key="2">
    <source>
        <dbReference type="ARBA" id="ARBA00022649"/>
    </source>
</evidence>